<feature type="transmembrane region" description="Helical" evidence="1">
    <location>
        <begin position="13"/>
        <end position="33"/>
    </location>
</feature>
<accession>A0ABR5A056</accession>
<keyword evidence="1" id="KW-0812">Transmembrane</keyword>
<evidence type="ECO:0000256" key="1">
    <source>
        <dbReference type="SAM" id="Phobius"/>
    </source>
</evidence>
<dbReference type="EMBL" id="JQNX01000001">
    <property type="protein sequence ID" value="KIE59386.1"/>
    <property type="molecule type" value="Genomic_DNA"/>
</dbReference>
<gene>
    <name evidence="2" type="ORF">A946_01410</name>
</gene>
<keyword evidence="3" id="KW-1185">Reference proteome</keyword>
<proteinExistence type="predicted"/>
<protein>
    <submittedName>
        <fullName evidence="2">Uncharacterized protein</fullName>
    </submittedName>
</protein>
<sequence>MTIALFITKKTKLYPKILFFFPFFISVFLKIQLNREVPFFFFLKHNFTIKTRLMRFNADGRKNKEP</sequence>
<comment type="caution">
    <text evidence="2">The sequence shown here is derived from an EMBL/GenBank/DDBJ whole genome shotgun (WGS) entry which is preliminary data.</text>
</comment>
<dbReference type="Proteomes" id="UP000031594">
    <property type="component" value="Unassembled WGS sequence"/>
</dbReference>
<organism evidence="2 3">
    <name type="scientific">Methylacidiphilum kamchatkense Kam1</name>
    <dbReference type="NCBI Taxonomy" id="1202785"/>
    <lineage>
        <taxon>Bacteria</taxon>
        <taxon>Pseudomonadati</taxon>
        <taxon>Verrucomicrobiota</taxon>
        <taxon>Methylacidiphilae</taxon>
        <taxon>Methylacidiphilales</taxon>
        <taxon>Methylacidiphilaceae</taxon>
        <taxon>Methylacidiphilum (ex Ratnadevi et al. 2023)</taxon>
    </lineage>
</organism>
<keyword evidence="1" id="KW-1133">Transmembrane helix</keyword>
<evidence type="ECO:0000313" key="2">
    <source>
        <dbReference type="EMBL" id="KIE59386.1"/>
    </source>
</evidence>
<keyword evidence="1" id="KW-0472">Membrane</keyword>
<name>A0ABR5A056_9BACT</name>
<evidence type="ECO:0000313" key="3">
    <source>
        <dbReference type="Proteomes" id="UP000031594"/>
    </source>
</evidence>
<reference evidence="2 3" key="1">
    <citation type="submission" date="2014-08" db="EMBL/GenBank/DDBJ databases">
        <title>Methylacidiphilum kamchatkense strain Kam1 draft genome sequence.</title>
        <authorList>
            <person name="Birkeland N.-K."/>
            <person name="Erikstad H.A."/>
        </authorList>
    </citation>
    <scope>NUCLEOTIDE SEQUENCE [LARGE SCALE GENOMIC DNA]</scope>
    <source>
        <strain evidence="2 3">Kam1</strain>
    </source>
</reference>